<accession>A0A560CQL8</accession>
<evidence type="ECO:0000313" key="1">
    <source>
        <dbReference type="EMBL" id="TWA87152.1"/>
    </source>
</evidence>
<evidence type="ECO:0000313" key="2">
    <source>
        <dbReference type="Proteomes" id="UP000318529"/>
    </source>
</evidence>
<reference evidence="1 2" key="1">
    <citation type="submission" date="2019-06" db="EMBL/GenBank/DDBJ databases">
        <title>Genomic Encyclopedia of Type Strains, Phase IV (KMG-V): Genome sequencing to study the core and pangenomes of soil and plant-associated prokaryotes.</title>
        <authorList>
            <person name="Whitman W."/>
        </authorList>
    </citation>
    <scope>NUCLEOTIDE SEQUENCE [LARGE SCALE GENOMIC DNA]</scope>
    <source>
        <strain evidence="1 2">BR 11650</strain>
    </source>
</reference>
<protein>
    <recommendedName>
        <fullName evidence="3">GNAT family N-acetyltransferase</fullName>
    </recommendedName>
</protein>
<comment type="caution">
    <text evidence="1">The sequence shown here is derived from an EMBL/GenBank/DDBJ whole genome shotgun (WGS) entry which is preliminary data.</text>
</comment>
<dbReference type="AlphaFoldDB" id="A0A560CQL8"/>
<gene>
    <name evidence="1" type="ORF">FBZ83_10114</name>
</gene>
<organism evidence="1 2">
    <name type="scientific">Azospirillum brasilense</name>
    <dbReference type="NCBI Taxonomy" id="192"/>
    <lineage>
        <taxon>Bacteria</taxon>
        <taxon>Pseudomonadati</taxon>
        <taxon>Pseudomonadota</taxon>
        <taxon>Alphaproteobacteria</taxon>
        <taxon>Rhodospirillales</taxon>
        <taxon>Azospirillaceae</taxon>
        <taxon>Azospirillum</taxon>
    </lineage>
</organism>
<evidence type="ECO:0008006" key="3">
    <source>
        <dbReference type="Google" id="ProtNLM"/>
    </source>
</evidence>
<name>A0A560CQL8_AZOBR</name>
<dbReference type="EMBL" id="VITH01000001">
    <property type="protein sequence ID" value="TWA87152.1"/>
    <property type="molecule type" value="Genomic_DNA"/>
</dbReference>
<dbReference type="Proteomes" id="UP000318529">
    <property type="component" value="Unassembled WGS sequence"/>
</dbReference>
<proteinExistence type="predicted"/>
<sequence length="254" mass="27971">MDTMFPARTVARVPFEAMPVPSALAEPRAALSVLAHMQGLTPFLSTDWAELEDLNARHRSSWFELLPRPASTPCLWVGLENSAGDVVAAQAAILLDCTGKSYGARLEAMTAFYDDPGAAEASGAWCFSASPEAREACGKVAMMSSGWVHPDWRGGHRDLFHLSGRLNRLAVLARWAPDWLVALVDPNVSRLWTEKAVGQRHMDRHATILFHQPGEGRLRLHLMRLRPDDVTADLQRRAFSPQTAPLADCRPGTL</sequence>